<comment type="similarity">
    <text evidence="1 2">Belongs to the CorA metal ion transporter (MIT) (TC 1.A.35.5) family.</text>
</comment>
<name>A0ABM4X926_COFAR</name>
<dbReference type="PANTHER" id="PTHR13890:SF31">
    <property type="entry name" value="MAGNESIUM TRANSPORTER MRS2-2-RELATED"/>
    <property type="match status" value="1"/>
</dbReference>
<keyword evidence="2" id="KW-0813">Transport</keyword>
<dbReference type="CDD" id="cd12823">
    <property type="entry name" value="Mrs2_Mfm1p-like"/>
    <property type="match status" value="1"/>
</dbReference>
<keyword evidence="2" id="KW-0812">Transmembrane</keyword>
<dbReference type="Gene3D" id="2.40.128.330">
    <property type="match status" value="1"/>
</dbReference>
<dbReference type="Pfam" id="PF22099">
    <property type="entry name" value="MRS2-like"/>
    <property type="match status" value="2"/>
</dbReference>
<keyword evidence="5" id="KW-1185">Reference proteome</keyword>
<organism evidence="5 6">
    <name type="scientific">Coffea arabica</name>
    <name type="common">Arabian coffee</name>
    <dbReference type="NCBI Taxonomy" id="13443"/>
    <lineage>
        <taxon>Eukaryota</taxon>
        <taxon>Viridiplantae</taxon>
        <taxon>Streptophyta</taxon>
        <taxon>Embryophyta</taxon>
        <taxon>Tracheophyta</taxon>
        <taxon>Spermatophyta</taxon>
        <taxon>Magnoliopsida</taxon>
        <taxon>eudicotyledons</taxon>
        <taxon>Gunneridae</taxon>
        <taxon>Pentapetalae</taxon>
        <taxon>asterids</taxon>
        <taxon>lamiids</taxon>
        <taxon>Gentianales</taxon>
        <taxon>Rubiaceae</taxon>
        <taxon>Ixoroideae</taxon>
        <taxon>Gardenieae complex</taxon>
        <taxon>Bertiereae - Coffeeae clade</taxon>
        <taxon>Coffeeae</taxon>
        <taxon>Coffea</taxon>
    </lineage>
</organism>
<dbReference type="RefSeq" id="XP_071940536.1">
    <property type="nucleotide sequence ID" value="XM_072084435.1"/>
</dbReference>
<comment type="subcellular location">
    <subcellularLocation>
        <location evidence="2">Membrane</location>
        <topology evidence="2">Multi-pass membrane protein</topology>
    </subcellularLocation>
</comment>
<feature type="transmembrane region" description="Helical" evidence="2">
    <location>
        <begin position="330"/>
        <end position="355"/>
    </location>
</feature>
<feature type="region of interest" description="Disordered" evidence="4">
    <location>
        <begin position="123"/>
        <end position="147"/>
    </location>
</feature>
<keyword evidence="2" id="KW-0472">Membrane</keyword>
<keyword evidence="3" id="KW-0175">Coiled coil</keyword>
<evidence type="ECO:0000256" key="3">
    <source>
        <dbReference type="SAM" id="Coils"/>
    </source>
</evidence>
<feature type="coiled-coil region" evidence="3">
    <location>
        <begin position="197"/>
        <end position="224"/>
    </location>
</feature>
<reference evidence="6" key="1">
    <citation type="submission" date="2025-08" db="UniProtKB">
        <authorList>
            <consortium name="RefSeq"/>
        </authorList>
    </citation>
    <scope>IDENTIFICATION</scope>
    <source>
        <tissue evidence="6">Leaves</tissue>
    </source>
</reference>
<keyword evidence="2" id="KW-0460">Magnesium</keyword>
<dbReference type="InterPro" id="IPR039204">
    <property type="entry name" value="MRS2-like"/>
</dbReference>
<dbReference type="PANTHER" id="PTHR13890">
    <property type="entry name" value="RNA SPLICING PROTEIN MRS2, MITOCHONDRIAL"/>
    <property type="match status" value="1"/>
</dbReference>
<gene>
    <name evidence="6" type="primary">LOC140038880</name>
</gene>
<dbReference type="Proteomes" id="UP001652660">
    <property type="component" value="Chromosome 3e"/>
</dbReference>
<evidence type="ECO:0000256" key="2">
    <source>
        <dbReference type="RuleBase" id="RU366041"/>
    </source>
</evidence>
<feature type="transmembrane region" description="Helical" evidence="2">
    <location>
        <begin position="367"/>
        <end position="387"/>
    </location>
</feature>
<dbReference type="GeneID" id="140038880"/>
<evidence type="ECO:0000313" key="6">
    <source>
        <dbReference type="RefSeq" id="XP_071940536.1"/>
    </source>
</evidence>
<protein>
    <recommendedName>
        <fullName evidence="2">Magnesium transporter</fullName>
    </recommendedName>
</protein>
<proteinExistence type="inferred from homology"/>
<feature type="region of interest" description="Disordered" evidence="4">
    <location>
        <begin position="1"/>
        <end position="20"/>
    </location>
</feature>
<evidence type="ECO:0000256" key="4">
    <source>
        <dbReference type="SAM" id="MobiDB-lite"/>
    </source>
</evidence>
<accession>A0ABM4X926</accession>
<evidence type="ECO:0000313" key="5">
    <source>
        <dbReference type="Proteomes" id="UP001652660"/>
    </source>
</evidence>
<keyword evidence="2" id="KW-0406">Ion transport</keyword>
<comment type="function">
    <text evidence="2">Magnesium transporter that may mediate the influx of magnesium.</text>
</comment>
<dbReference type="Gene3D" id="1.20.58.340">
    <property type="entry name" value="Magnesium transport protein CorA, transmembrane region"/>
    <property type="match status" value="1"/>
</dbReference>
<evidence type="ECO:0000256" key="1">
    <source>
        <dbReference type="ARBA" id="ARBA00007535"/>
    </source>
</evidence>
<sequence>MGGKDGKVVPEGQPSSGGDGGLIKKAAGSWSWMLINASGQEMVLDVDKYSIMHRVQIHARDLRILDPLLSYPSTILGREKAIVLNLEHIKAIITAEEILLRDPLDDKVAPIVEELRRRLKPVNADDGDNISGRESVPQHDLDTGEEDESPFEFRALEVALEAICSYLAARTIELEMAVFPALDMLTEKISSRNLDRLRKLKSQMTRLTARVQKVRDELEKLLDDDDDMDELYLSRKLVGASSSLSGSAAFLHYSPSMGSKPSRASRASVATALGDENDVGEVEMLVESYFMQIDGTLNKLTTIREYIDSTEDYINIQLDNKRNQLIQLELILSSGTLSLSIYSLVAGIFGVNIPYTWNSGYGYMFKWVVIITGIFCAVVFILIMSYARYKGLVGS</sequence>
<keyword evidence="2" id="KW-1133">Transmembrane helix</keyword>